<dbReference type="Pfam" id="PF17761">
    <property type="entry name" value="DUF1016_N"/>
    <property type="match status" value="1"/>
</dbReference>
<dbReference type="GeneID" id="7272025"/>
<accession>B8GDJ2</accession>
<evidence type="ECO:0000259" key="1">
    <source>
        <dbReference type="Pfam" id="PF17761"/>
    </source>
</evidence>
<dbReference type="OrthoDB" id="359256at2157"/>
<dbReference type="PANTHER" id="PTHR30547">
    <property type="entry name" value="UNCHARACTERIZED PROTEIN YHCG-RELATED"/>
    <property type="match status" value="1"/>
</dbReference>
<sequence length="171" mass="19580">MEKTALPSSTAESHDYQSLLADLKTRVRSAQVKAALSVNHELIQLYWEIGRSILAAQDREGWGTKVIDRLAGDLRHEFPEMKGFSPRNLKYMRRLAEAWPDPSIVPQPVAQIPWGHNCILLDKIGEPALREYYSRKPDNNQVFSKSGSPVREKRIAERRELVVKQKEKTGF</sequence>
<proteinExistence type="predicted"/>
<dbReference type="RefSeq" id="WP_012618662.1">
    <property type="nucleotide sequence ID" value="NC_011832.1"/>
</dbReference>
<feature type="domain" description="YhcG N-terminal" evidence="1">
    <location>
        <begin position="23"/>
        <end position="140"/>
    </location>
</feature>
<dbReference type="InterPro" id="IPR053148">
    <property type="entry name" value="PD-DEXK-like_domain"/>
</dbReference>
<dbReference type="STRING" id="521011.Mpal_2044"/>
<dbReference type="PANTHER" id="PTHR30547:SF0">
    <property type="entry name" value="BLR8175 PROTEIN"/>
    <property type="match status" value="1"/>
</dbReference>
<gene>
    <name evidence="2" type="ordered locus">Mpal_2044</name>
</gene>
<dbReference type="AlphaFoldDB" id="B8GDJ2"/>
<evidence type="ECO:0000313" key="3">
    <source>
        <dbReference type="Proteomes" id="UP000002457"/>
    </source>
</evidence>
<dbReference type="Proteomes" id="UP000002457">
    <property type="component" value="Chromosome"/>
</dbReference>
<reference evidence="2 3" key="1">
    <citation type="journal article" date="2015" name="Genome Announc.">
        <title>Complete Genome Sequence of Methanosphaerula palustris E1-9CT, a Hydrogenotrophic Methanogen Isolated from a Minerotrophic Fen Peatland.</title>
        <authorList>
            <person name="Cadillo-Quiroz H."/>
            <person name="Browne P."/>
            <person name="Kyrpides N."/>
            <person name="Woyke T."/>
            <person name="Goodwin L."/>
            <person name="Detter C."/>
            <person name="Yavitt J.B."/>
            <person name="Zinder S.H."/>
        </authorList>
    </citation>
    <scope>NUCLEOTIDE SEQUENCE [LARGE SCALE GENOMIC DNA]</scope>
    <source>
        <strain evidence="3">ATCC BAA-1556 / DSM 19958 / E1-9c</strain>
    </source>
</reference>
<name>B8GDJ2_METPE</name>
<keyword evidence="3" id="KW-1185">Reference proteome</keyword>
<dbReference type="HOGENOM" id="CLU_046640_4_0_2"/>
<dbReference type="EMBL" id="CP001338">
    <property type="protein sequence ID" value="ACL17343.1"/>
    <property type="molecule type" value="Genomic_DNA"/>
</dbReference>
<evidence type="ECO:0000313" key="2">
    <source>
        <dbReference type="EMBL" id="ACL17343.1"/>
    </source>
</evidence>
<protein>
    <recommendedName>
        <fullName evidence="1">YhcG N-terminal domain-containing protein</fullName>
    </recommendedName>
</protein>
<organism evidence="2 3">
    <name type="scientific">Methanosphaerula palustris (strain ATCC BAA-1556 / DSM 19958 / E1-9c)</name>
    <dbReference type="NCBI Taxonomy" id="521011"/>
    <lineage>
        <taxon>Archaea</taxon>
        <taxon>Methanobacteriati</taxon>
        <taxon>Methanobacteriota</taxon>
        <taxon>Stenosarchaea group</taxon>
        <taxon>Methanomicrobia</taxon>
        <taxon>Methanomicrobiales</taxon>
        <taxon>Methanoregulaceae</taxon>
        <taxon>Methanosphaerula</taxon>
    </lineage>
</organism>
<dbReference type="InterPro" id="IPR041527">
    <property type="entry name" value="YhcG_N"/>
</dbReference>
<dbReference type="KEGG" id="mpl:Mpal_2044"/>
<dbReference type="eggNOG" id="arCOG03361">
    <property type="taxonomic scope" value="Archaea"/>
</dbReference>